<feature type="compositionally biased region" description="Low complexity" evidence="2">
    <location>
        <begin position="126"/>
        <end position="137"/>
    </location>
</feature>
<dbReference type="AlphaFoldDB" id="A0A8H3TYK3"/>
<dbReference type="OrthoDB" id="5132116at2759"/>
<dbReference type="EMBL" id="BLZA01000043">
    <property type="protein sequence ID" value="GHJ89477.1"/>
    <property type="molecule type" value="Genomic_DNA"/>
</dbReference>
<comment type="caution">
    <text evidence="3">The sequence shown here is derived from an EMBL/GenBank/DDBJ whole genome shotgun (WGS) entry which is preliminary data.</text>
</comment>
<dbReference type="SUPFAM" id="SSF53067">
    <property type="entry name" value="Actin-like ATPase domain"/>
    <property type="match status" value="2"/>
</dbReference>
<evidence type="ECO:0000313" key="3">
    <source>
        <dbReference type="EMBL" id="GHJ89477.1"/>
    </source>
</evidence>
<evidence type="ECO:0000256" key="2">
    <source>
        <dbReference type="SAM" id="MobiDB-lite"/>
    </source>
</evidence>
<dbReference type="InterPro" id="IPR043129">
    <property type="entry name" value="ATPase_NBD"/>
</dbReference>
<feature type="region of interest" description="Disordered" evidence="2">
    <location>
        <begin position="54"/>
        <end position="176"/>
    </location>
</feature>
<keyword evidence="4" id="KW-1185">Reference proteome</keyword>
<accession>A0A8H3TYK3</accession>
<dbReference type="Gene3D" id="3.90.640.10">
    <property type="entry name" value="Actin, Chain A, domain 4"/>
    <property type="match status" value="1"/>
</dbReference>
<evidence type="ECO:0000256" key="1">
    <source>
        <dbReference type="RuleBase" id="RU000487"/>
    </source>
</evidence>
<dbReference type="Pfam" id="PF00022">
    <property type="entry name" value="Actin"/>
    <property type="match status" value="1"/>
</dbReference>
<name>A0A8H3TYK3_9TREE</name>
<dbReference type="Proteomes" id="UP000620104">
    <property type="component" value="Unassembled WGS sequence"/>
</dbReference>
<organism evidence="3 4">
    <name type="scientific">Naganishia liquefaciens</name>
    <dbReference type="NCBI Taxonomy" id="104408"/>
    <lineage>
        <taxon>Eukaryota</taxon>
        <taxon>Fungi</taxon>
        <taxon>Dikarya</taxon>
        <taxon>Basidiomycota</taxon>
        <taxon>Agaricomycotina</taxon>
        <taxon>Tremellomycetes</taxon>
        <taxon>Filobasidiales</taxon>
        <taxon>Filobasidiaceae</taxon>
        <taxon>Naganishia</taxon>
    </lineage>
</organism>
<proteinExistence type="inferred from homology"/>
<feature type="compositionally biased region" description="Basic and acidic residues" evidence="2">
    <location>
        <begin position="139"/>
        <end position="150"/>
    </location>
</feature>
<sequence length="560" mass="61525">MNPLTYGGDEVSALVIDIGTQTTRAGYAGEEIPRCVIPTAYGYVETDVEEPVDINGKTPIADGASADAPTAVTGQEDAQAVEPEVPDAEKLQDEKRQEVADKDDAMEGIEGPKEQAENSNKEGTAAKEATTADAVMASEDDRLPPSERQRQGSAPVSAEQGASKGDNRPSTKKIRQKRYYVGEEGVNVWRAGMEVGSMMTDGIITDAEPLPHLLSHILHDKLGVDPSDHPLMVTEPAWNTPRAREMLAEIAFEGEGVPAFYVACNAVLSAFSAGKSTALIVDIGQDLVSVVPICEGYAIRAGTMRQPLSNTLLEAQIESSLKQSNSNVTFTPHHFVKGRVPVPLDQPPQFTLDQSRIDKTSSSWRQYAERRVVQDWKESVCEVSPFPYDPQSTLNRQSKFYEFPNGYNHYYGMERYQLPEMLFRPEAFIDKNVHIPSSLSKVPDSETSRSLNRLVGLADLVHNAIFQLDVDQRAALLQNIVVIGGGSFIPGLTDRLNFELAQRIPGSKIKIHSPGNAIERKYSAWLGGSILASLGTFHQLWVGQDEWKEHGPNILRQRCK</sequence>
<dbReference type="Gene3D" id="3.30.420.40">
    <property type="match status" value="3"/>
</dbReference>
<protein>
    <submittedName>
        <fullName evidence="3">Uncharacterized protein</fullName>
    </submittedName>
</protein>
<dbReference type="CDD" id="cd13395">
    <property type="entry name" value="ASKHA_NBD_Arp4_ACTL6-like"/>
    <property type="match status" value="1"/>
</dbReference>
<dbReference type="PANTHER" id="PTHR11937">
    <property type="entry name" value="ACTIN"/>
    <property type="match status" value="1"/>
</dbReference>
<evidence type="ECO:0000313" key="4">
    <source>
        <dbReference type="Proteomes" id="UP000620104"/>
    </source>
</evidence>
<dbReference type="InterPro" id="IPR004000">
    <property type="entry name" value="Actin"/>
</dbReference>
<reference evidence="3" key="1">
    <citation type="submission" date="2020-07" db="EMBL/GenBank/DDBJ databases">
        <title>Draft Genome Sequence of a Deep-Sea Yeast, Naganishia (Cryptococcus) liquefaciens strain N6.</title>
        <authorList>
            <person name="Han Y.W."/>
            <person name="Kajitani R."/>
            <person name="Morimoto H."/>
            <person name="Parhat M."/>
            <person name="Tsubouchi H."/>
            <person name="Bakenova O."/>
            <person name="Ogata M."/>
            <person name="Argunhan B."/>
            <person name="Aoki R."/>
            <person name="Kajiwara S."/>
            <person name="Itoh T."/>
            <person name="Iwasaki H."/>
        </authorList>
    </citation>
    <scope>NUCLEOTIDE SEQUENCE</scope>
    <source>
        <strain evidence="3">N6</strain>
    </source>
</reference>
<dbReference type="SMART" id="SM00268">
    <property type="entry name" value="ACTIN"/>
    <property type="match status" value="1"/>
</dbReference>
<comment type="similarity">
    <text evidence="1">Belongs to the actin family.</text>
</comment>
<gene>
    <name evidence="3" type="ORF">NliqN6_5879</name>
</gene>
<feature type="compositionally biased region" description="Basic and acidic residues" evidence="2">
    <location>
        <begin position="87"/>
        <end position="120"/>
    </location>
</feature>